<name>A0A1G7UX99_9RHOB</name>
<protein>
    <submittedName>
        <fullName evidence="1">Uncharacterized protein</fullName>
    </submittedName>
</protein>
<accession>A0A1G7UX99</accession>
<dbReference type="EMBL" id="FNBP01000008">
    <property type="protein sequence ID" value="SDG52172.1"/>
    <property type="molecule type" value="Genomic_DNA"/>
</dbReference>
<gene>
    <name evidence="1" type="ORF">SAMN04489759_108146</name>
</gene>
<keyword evidence="2" id="KW-1185">Reference proteome</keyword>
<evidence type="ECO:0000313" key="1">
    <source>
        <dbReference type="EMBL" id="SDG52172.1"/>
    </source>
</evidence>
<dbReference type="AlphaFoldDB" id="A0A1G7UX99"/>
<dbReference type="Proteomes" id="UP000199399">
    <property type="component" value="Unassembled WGS sequence"/>
</dbReference>
<organism evidence="1 2">
    <name type="scientific">Sulfitobacter delicatus</name>
    <dbReference type="NCBI Taxonomy" id="218672"/>
    <lineage>
        <taxon>Bacteria</taxon>
        <taxon>Pseudomonadati</taxon>
        <taxon>Pseudomonadota</taxon>
        <taxon>Alphaproteobacteria</taxon>
        <taxon>Rhodobacterales</taxon>
        <taxon>Roseobacteraceae</taxon>
        <taxon>Sulfitobacter</taxon>
    </lineage>
</organism>
<sequence>MNQPLVKTRSFQTSAEFCISLGFFTGGHFGQSFRGVNTVSLSTHSLSFSAGYTLECGMFLTHYHRRVELNSCVREMSIASFKG</sequence>
<evidence type="ECO:0000313" key="2">
    <source>
        <dbReference type="Proteomes" id="UP000199399"/>
    </source>
</evidence>
<proteinExistence type="predicted"/>
<reference evidence="2" key="1">
    <citation type="submission" date="2016-10" db="EMBL/GenBank/DDBJ databases">
        <authorList>
            <person name="Varghese N."/>
            <person name="Submissions S."/>
        </authorList>
    </citation>
    <scope>NUCLEOTIDE SEQUENCE [LARGE SCALE GENOMIC DNA]</scope>
    <source>
        <strain evidence="2">DSM 16477</strain>
    </source>
</reference>